<sequence length="162" mass="18011">MNGCRKDAVRMYCKPIAEGGSPQLLRRHLRRESITCASVGGLSLWKGPRPYPFNTMATHTRRGRIGRAAFLAKAKVPQYPTGQCQRRGGNQTPRHAIVHCRAHSASRRQIRDGRGGIDYRNTLTDPRWAARVTRWLIRNAGLQQFQLGAPPPPATASAEGCE</sequence>
<accession>A0A6A6NN48</accession>
<name>A0A6A6NN48_9PEZI</name>
<gene>
    <name evidence="1" type="ORF">BDY21DRAFT_146309</name>
</gene>
<dbReference type="AlphaFoldDB" id="A0A6A6NN48"/>
<keyword evidence="2" id="KW-1185">Reference proteome</keyword>
<dbReference type="Proteomes" id="UP000799766">
    <property type="component" value="Unassembled WGS sequence"/>
</dbReference>
<protein>
    <submittedName>
        <fullName evidence="1">Uncharacterized protein</fullName>
    </submittedName>
</protein>
<evidence type="ECO:0000313" key="1">
    <source>
        <dbReference type="EMBL" id="KAF2453078.1"/>
    </source>
</evidence>
<dbReference type="OrthoDB" id="4368687at2759"/>
<evidence type="ECO:0000313" key="2">
    <source>
        <dbReference type="Proteomes" id="UP000799766"/>
    </source>
</evidence>
<dbReference type="EMBL" id="MU001700">
    <property type="protein sequence ID" value="KAF2453078.1"/>
    <property type="molecule type" value="Genomic_DNA"/>
</dbReference>
<proteinExistence type="predicted"/>
<reference evidence="1" key="1">
    <citation type="journal article" date="2020" name="Stud. Mycol.">
        <title>101 Dothideomycetes genomes: a test case for predicting lifestyles and emergence of pathogens.</title>
        <authorList>
            <person name="Haridas S."/>
            <person name="Albert R."/>
            <person name="Binder M."/>
            <person name="Bloem J."/>
            <person name="Labutti K."/>
            <person name="Salamov A."/>
            <person name="Andreopoulos B."/>
            <person name="Baker S."/>
            <person name="Barry K."/>
            <person name="Bills G."/>
            <person name="Bluhm B."/>
            <person name="Cannon C."/>
            <person name="Castanera R."/>
            <person name="Culley D."/>
            <person name="Daum C."/>
            <person name="Ezra D."/>
            <person name="Gonzalez J."/>
            <person name="Henrissat B."/>
            <person name="Kuo A."/>
            <person name="Liang C."/>
            <person name="Lipzen A."/>
            <person name="Lutzoni F."/>
            <person name="Magnuson J."/>
            <person name="Mondo S."/>
            <person name="Nolan M."/>
            <person name="Ohm R."/>
            <person name="Pangilinan J."/>
            <person name="Park H.-J."/>
            <person name="Ramirez L."/>
            <person name="Alfaro M."/>
            <person name="Sun H."/>
            <person name="Tritt A."/>
            <person name="Yoshinaga Y."/>
            <person name="Zwiers L.-H."/>
            <person name="Turgeon B."/>
            <person name="Goodwin S."/>
            <person name="Spatafora J."/>
            <person name="Crous P."/>
            <person name="Grigoriev I."/>
        </authorList>
    </citation>
    <scope>NUCLEOTIDE SEQUENCE</scope>
    <source>
        <strain evidence="1">ATCC 16933</strain>
    </source>
</reference>
<organism evidence="1 2">
    <name type="scientific">Lineolata rhizophorae</name>
    <dbReference type="NCBI Taxonomy" id="578093"/>
    <lineage>
        <taxon>Eukaryota</taxon>
        <taxon>Fungi</taxon>
        <taxon>Dikarya</taxon>
        <taxon>Ascomycota</taxon>
        <taxon>Pezizomycotina</taxon>
        <taxon>Dothideomycetes</taxon>
        <taxon>Dothideomycetes incertae sedis</taxon>
        <taxon>Lineolatales</taxon>
        <taxon>Lineolataceae</taxon>
        <taxon>Lineolata</taxon>
    </lineage>
</organism>